<protein>
    <submittedName>
        <fullName evidence="1">Alpha/beta hydrolase family protein</fullName>
    </submittedName>
</protein>
<evidence type="ECO:0000313" key="2">
    <source>
        <dbReference type="Proteomes" id="UP000318995"/>
    </source>
</evidence>
<gene>
    <name evidence="1" type="ORF">Pla111_29610</name>
</gene>
<accession>A0A5C5VSH8</accession>
<dbReference type="OrthoDB" id="282214at2"/>
<organism evidence="1 2">
    <name type="scientific">Botrimarina hoheduenensis</name>
    <dbReference type="NCBI Taxonomy" id="2528000"/>
    <lineage>
        <taxon>Bacteria</taxon>
        <taxon>Pseudomonadati</taxon>
        <taxon>Planctomycetota</taxon>
        <taxon>Planctomycetia</taxon>
        <taxon>Pirellulales</taxon>
        <taxon>Lacipirellulaceae</taxon>
        <taxon>Botrimarina</taxon>
    </lineage>
</organism>
<keyword evidence="2" id="KW-1185">Reference proteome</keyword>
<dbReference type="RefSeq" id="WP_146575170.1">
    <property type="nucleotide sequence ID" value="NZ_SJPH01000008.1"/>
</dbReference>
<name>A0A5C5VSH8_9BACT</name>
<dbReference type="Gene3D" id="3.40.50.1820">
    <property type="entry name" value="alpha/beta hydrolase"/>
    <property type="match status" value="1"/>
</dbReference>
<dbReference type="EMBL" id="SJPH01000008">
    <property type="protein sequence ID" value="TWT41584.1"/>
    <property type="molecule type" value="Genomic_DNA"/>
</dbReference>
<proteinExistence type="predicted"/>
<dbReference type="AlphaFoldDB" id="A0A5C5VSH8"/>
<sequence>MTTNARRRIRRFPARLGVALSTGAFFGFVIGGAIASGDIPPSQPVEVTTSDAITLQATFYPGIRGRESPVVVLLPDEKQSRSSLEPLALALQSPPDGGVPSAVLAVDLRGQGDSRAKEVSGTTRRTNGRVEIAKMVKIDMEAVRAWLVTQNDKGRVNLNRLAYVGVGMGAVVALNAAAIDWSVPDLASSKQGRDVKAVVLISPPWRHSGLGVLDALRQPGVRSEVALLMMYGSQDRAQQQTVTRILNELERPRGAAGAASDDPLSSLVSASSETKQSGAALLKAGGERATLLVSRFLDQHVAQADAAWVQRRLE</sequence>
<dbReference type="GO" id="GO:0016787">
    <property type="term" value="F:hydrolase activity"/>
    <property type="evidence" value="ECO:0007669"/>
    <property type="project" value="UniProtKB-KW"/>
</dbReference>
<evidence type="ECO:0000313" key="1">
    <source>
        <dbReference type="EMBL" id="TWT41584.1"/>
    </source>
</evidence>
<dbReference type="SUPFAM" id="SSF53474">
    <property type="entry name" value="alpha/beta-Hydrolases"/>
    <property type="match status" value="1"/>
</dbReference>
<reference evidence="1 2" key="1">
    <citation type="submission" date="2019-02" db="EMBL/GenBank/DDBJ databases">
        <title>Deep-cultivation of Planctomycetes and their phenomic and genomic characterization uncovers novel biology.</title>
        <authorList>
            <person name="Wiegand S."/>
            <person name="Jogler M."/>
            <person name="Boedeker C."/>
            <person name="Pinto D."/>
            <person name="Vollmers J."/>
            <person name="Rivas-Marin E."/>
            <person name="Kohn T."/>
            <person name="Peeters S.H."/>
            <person name="Heuer A."/>
            <person name="Rast P."/>
            <person name="Oberbeckmann S."/>
            <person name="Bunk B."/>
            <person name="Jeske O."/>
            <person name="Meyerdierks A."/>
            <person name="Storesund J.E."/>
            <person name="Kallscheuer N."/>
            <person name="Luecker S."/>
            <person name="Lage O.M."/>
            <person name="Pohl T."/>
            <person name="Merkel B.J."/>
            <person name="Hornburger P."/>
            <person name="Mueller R.-W."/>
            <person name="Bruemmer F."/>
            <person name="Labrenz M."/>
            <person name="Spormann A.M."/>
            <person name="Op Den Camp H."/>
            <person name="Overmann J."/>
            <person name="Amann R."/>
            <person name="Jetten M.S.M."/>
            <person name="Mascher T."/>
            <person name="Medema M.H."/>
            <person name="Devos D.P."/>
            <person name="Kaster A.-K."/>
            <person name="Ovreas L."/>
            <person name="Rohde M."/>
            <person name="Galperin M.Y."/>
            <person name="Jogler C."/>
        </authorList>
    </citation>
    <scope>NUCLEOTIDE SEQUENCE [LARGE SCALE GENOMIC DNA]</scope>
    <source>
        <strain evidence="1 2">Pla111</strain>
    </source>
</reference>
<dbReference type="InterPro" id="IPR029058">
    <property type="entry name" value="AB_hydrolase_fold"/>
</dbReference>
<dbReference type="Proteomes" id="UP000318995">
    <property type="component" value="Unassembled WGS sequence"/>
</dbReference>
<keyword evidence="1" id="KW-0378">Hydrolase</keyword>
<comment type="caution">
    <text evidence="1">The sequence shown here is derived from an EMBL/GenBank/DDBJ whole genome shotgun (WGS) entry which is preliminary data.</text>
</comment>